<keyword evidence="2" id="KW-1185">Reference proteome</keyword>
<dbReference type="AlphaFoldDB" id="A0AAD9WN36"/>
<reference evidence="1" key="1">
    <citation type="journal article" date="2023" name="Plant J.">
        <title>Genome sequences and population genomics provide insights into the demographic history, inbreeding, and mutation load of two 'living fossil' tree species of Dipteronia.</title>
        <authorList>
            <person name="Feng Y."/>
            <person name="Comes H.P."/>
            <person name="Chen J."/>
            <person name="Zhu S."/>
            <person name="Lu R."/>
            <person name="Zhang X."/>
            <person name="Li P."/>
            <person name="Qiu J."/>
            <person name="Olsen K.M."/>
            <person name="Qiu Y."/>
        </authorList>
    </citation>
    <scope>NUCLEOTIDE SEQUENCE</scope>
    <source>
        <strain evidence="1">KIB01</strain>
    </source>
</reference>
<organism evidence="1 2">
    <name type="scientific">Dipteronia dyeriana</name>
    <dbReference type="NCBI Taxonomy" id="168575"/>
    <lineage>
        <taxon>Eukaryota</taxon>
        <taxon>Viridiplantae</taxon>
        <taxon>Streptophyta</taxon>
        <taxon>Embryophyta</taxon>
        <taxon>Tracheophyta</taxon>
        <taxon>Spermatophyta</taxon>
        <taxon>Magnoliopsida</taxon>
        <taxon>eudicotyledons</taxon>
        <taxon>Gunneridae</taxon>
        <taxon>Pentapetalae</taxon>
        <taxon>rosids</taxon>
        <taxon>malvids</taxon>
        <taxon>Sapindales</taxon>
        <taxon>Sapindaceae</taxon>
        <taxon>Hippocastanoideae</taxon>
        <taxon>Acereae</taxon>
        <taxon>Dipteronia</taxon>
    </lineage>
</organism>
<evidence type="ECO:0000313" key="1">
    <source>
        <dbReference type="EMBL" id="KAK2636063.1"/>
    </source>
</evidence>
<name>A0AAD9WN36_9ROSI</name>
<dbReference type="InterPro" id="IPR012337">
    <property type="entry name" value="RNaseH-like_sf"/>
</dbReference>
<sequence>MKYVKPVALFDGLMKKNRKIPGLLATGIANLLLGLDIRQNYVGLTVSDYSSIYAYPIVPCRNRMNSVTKYFPGLIARYNIFGLIVGKPTNLRWPHIKDDEIIECDFWAIEDLEAWFVEGDLGFGLSNKKIMPGFQNNCVEMKREAARVAV</sequence>
<gene>
    <name evidence="1" type="ORF">Ddye_030855</name>
</gene>
<comment type="caution">
    <text evidence="1">The sequence shown here is derived from an EMBL/GenBank/DDBJ whole genome shotgun (WGS) entry which is preliminary data.</text>
</comment>
<proteinExistence type="predicted"/>
<dbReference type="Proteomes" id="UP001280121">
    <property type="component" value="Unassembled WGS sequence"/>
</dbReference>
<protein>
    <submittedName>
        <fullName evidence="1">Uncharacterized protein</fullName>
    </submittedName>
</protein>
<dbReference type="SUPFAM" id="SSF53098">
    <property type="entry name" value="Ribonuclease H-like"/>
    <property type="match status" value="1"/>
</dbReference>
<evidence type="ECO:0000313" key="2">
    <source>
        <dbReference type="Proteomes" id="UP001280121"/>
    </source>
</evidence>
<dbReference type="EMBL" id="JANJYI010000009">
    <property type="protein sequence ID" value="KAK2636063.1"/>
    <property type="molecule type" value="Genomic_DNA"/>
</dbReference>
<accession>A0AAD9WN36</accession>